<name>A0A1L6MX68_9BACT</name>
<dbReference type="OrthoDB" id="5485895at2"/>
<proteinExistence type="predicted"/>
<organism evidence="2 3">
    <name type="scientific">Pajaroellobacter abortibovis</name>
    <dbReference type="NCBI Taxonomy" id="1882918"/>
    <lineage>
        <taxon>Bacteria</taxon>
        <taxon>Pseudomonadati</taxon>
        <taxon>Myxococcota</taxon>
        <taxon>Polyangia</taxon>
        <taxon>Polyangiales</taxon>
        <taxon>Polyangiaceae</taxon>
    </lineage>
</organism>
<dbReference type="SUPFAM" id="SSF50998">
    <property type="entry name" value="Quinoprotein alcohol dehydrogenase-like"/>
    <property type="match status" value="1"/>
</dbReference>
<keyword evidence="3" id="KW-1185">Reference proteome</keyword>
<dbReference type="PANTHER" id="PTHR34512:SF30">
    <property type="entry name" value="OUTER MEMBRANE PROTEIN ASSEMBLY FACTOR BAMB"/>
    <property type="match status" value="1"/>
</dbReference>
<dbReference type="Pfam" id="PF13360">
    <property type="entry name" value="PQQ_2"/>
    <property type="match status" value="1"/>
</dbReference>
<dbReference type="InterPro" id="IPR015943">
    <property type="entry name" value="WD40/YVTN_repeat-like_dom_sf"/>
</dbReference>
<reference evidence="2 3" key="1">
    <citation type="submission" date="2016-08" db="EMBL/GenBank/DDBJ databases">
        <title>Identification and validation of antigenic proteins from Pajaroellobacter abortibovis using de-novo genome sequence assembly and reverse vaccinology.</title>
        <authorList>
            <person name="Welly B.T."/>
            <person name="Miller M.R."/>
            <person name="Stott J.L."/>
            <person name="Blanchard M.T."/>
            <person name="Islas-Trejo A.D."/>
            <person name="O'Rourke S.M."/>
            <person name="Young A.E."/>
            <person name="Medrano J.F."/>
            <person name="Van Eenennaam A.L."/>
        </authorList>
    </citation>
    <scope>NUCLEOTIDE SEQUENCE [LARGE SCALE GENOMIC DNA]</scope>
    <source>
        <strain evidence="2 3">BTF92-0548A/99-0131</strain>
    </source>
</reference>
<dbReference type="SMART" id="SM00564">
    <property type="entry name" value="PQQ"/>
    <property type="match status" value="6"/>
</dbReference>
<dbReference type="InterPro" id="IPR018391">
    <property type="entry name" value="PQQ_b-propeller_rpt"/>
</dbReference>
<dbReference type="InterPro" id="IPR011047">
    <property type="entry name" value="Quinoprotein_ADH-like_sf"/>
</dbReference>
<dbReference type="RefSeq" id="WP_075276826.1">
    <property type="nucleotide sequence ID" value="NZ_CP016908.1"/>
</dbReference>
<dbReference type="PANTHER" id="PTHR34512">
    <property type="entry name" value="CELL SURFACE PROTEIN"/>
    <property type="match status" value="1"/>
</dbReference>
<evidence type="ECO:0000313" key="2">
    <source>
        <dbReference type="EMBL" id="APS00161.1"/>
    </source>
</evidence>
<dbReference type="STRING" id="1882918.BCY86_05300"/>
<protein>
    <recommendedName>
        <fullName evidence="1">Pyrrolo-quinoline quinone repeat domain-containing protein</fullName>
    </recommendedName>
</protein>
<dbReference type="Gene3D" id="2.130.10.10">
    <property type="entry name" value="YVTN repeat-like/Quinoprotein amine dehydrogenase"/>
    <property type="match status" value="1"/>
</dbReference>
<evidence type="ECO:0000259" key="1">
    <source>
        <dbReference type="Pfam" id="PF13360"/>
    </source>
</evidence>
<evidence type="ECO:0000313" key="3">
    <source>
        <dbReference type="Proteomes" id="UP000185544"/>
    </source>
</evidence>
<dbReference type="Proteomes" id="UP000185544">
    <property type="component" value="Chromosome"/>
</dbReference>
<dbReference type="EMBL" id="CP016908">
    <property type="protein sequence ID" value="APS00161.1"/>
    <property type="molecule type" value="Genomic_DNA"/>
</dbReference>
<gene>
    <name evidence="2" type="ORF">BCY86_05300</name>
</gene>
<dbReference type="KEGG" id="pabo:BCY86_05300"/>
<sequence>MRKKTLSILISWCIAGCNVHPRAYDYLNPDVPLWFHRPDGSMHVFLRHPITAAERKKGEEEERGQPAIDPRGNRIFVGSSDRGLYAVAASDGHVLWRFETVGLVRAEPLYDPVSDMVFFGSYDGALYAVRAQDGGLLWRFNTGAEVERKPVISGQTIYVVNGSDQLFAIDRKTGKSLWQVRRTPALGMEIARHAGPLVAQGKVFLAYSDGHVMAYSAQDGSEVWTPVDLSLDLERTGVNDPTRCLDVDTTPVIDPDFPENSPVFVASYGGGVYALNSNSGSRLWVNHHATGVTELMLWKERAHLPTSFGPERGGGVVSERKVLFAVSSMTGVWALHPETGAILWRAPAPEGGLSGMVSVAGALLIGAPRRGLFLLSPLNGKVIDGIHVGTGITQTPSVYGHRVFVMTNSGILLGIQVNPQLLAEHTAWTSNREQSF</sequence>
<dbReference type="AlphaFoldDB" id="A0A1L6MX68"/>
<feature type="domain" description="Pyrrolo-quinoline quinone repeat" evidence="1">
    <location>
        <begin position="115"/>
        <end position="345"/>
    </location>
</feature>
<accession>A0A1L6MX68</accession>
<dbReference type="InterPro" id="IPR002372">
    <property type="entry name" value="PQQ_rpt_dom"/>
</dbReference>